<keyword evidence="2" id="KW-1185">Reference proteome</keyword>
<dbReference type="EMBL" id="CM042032">
    <property type="protein sequence ID" value="KAI3776499.1"/>
    <property type="molecule type" value="Genomic_DNA"/>
</dbReference>
<name>A0ACB9FYR2_9ASTR</name>
<reference evidence="2" key="1">
    <citation type="journal article" date="2022" name="Mol. Ecol. Resour.">
        <title>The genomes of chicory, endive, great burdock and yacon provide insights into Asteraceae palaeo-polyploidization history and plant inulin production.</title>
        <authorList>
            <person name="Fan W."/>
            <person name="Wang S."/>
            <person name="Wang H."/>
            <person name="Wang A."/>
            <person name="Jiang F."/>
            <person name="Liu H."/>
            <person name="Zhao H."/>
            <person name="Xu D."/>
            <person name="Zhang Y."/>
        </authorList>
    </citation>
    <scope>NUCLEOTIDE SEQUENCE [LARGE SCALE GENOMIC DNA]</scope>
    <source>
        <strain evidence="2">cv. Yunnan</strain>
    </source>
</reference>
<reference evidence="1 2" key="2">
    <citation type="journal article" date="2022" name="Mol. Ecol. Resour.">
        <title>The genomes of chicory, endive, great burdock and yacon provide insights into Asteraceae paleo-polyploidization history and plant inulin production.</title>
        <authorList>
            <person name="Fan W."/>
            <person name="Wang S."/>
            <person name="Wang H."/>
            <person name="Wang A."/>
            <person name="Jiang F."/>
            <person name="Liu H."/>
            <person name="Zhao H."/>
            <person name="Xu D."/>
            <person name="Zhang Y."/>
        </authorList>
    </citation>
    <scope>NUCLEOTIDE SEQUENCE [LARGE SCALE GENOMIC DNA]</scope>
    <source>
        <strain evidence="2">cv. Yunnan</strain>
        <tissue evidence="1">Leaves</tissue>
    </source>
</reference>
<evidence type="ECO:0000313" key="2">
    <source>
        <dbReference type="Proteomes" id="UP001056120"/>
    </source>
</evidence>
<dbReference type="Proteomes" id="UP001056120">
    <property type="component" value="Linkage Group LG15"/>
</dbReference>
<sequence length="354" mass="39317">MKVILICLVASLYIHGNDGTTYLPDDAFVPAIIAFGDSLLDPGNNNYLKTLTKANFPPYGKDFLGGKPTGRFTNGKTLGDFLAKALGVKEYLPAYLDPLIKDNDLLTGVSFASGGTGYDPLTSKLAGVIPLSLQLEMFKQYILKIKAKAGEEAAKNIITNSVFFVSANSNDFLTNYYVFPIRRLQYDVPGYGNKLVKLAVDFIQEIHKLGARRIVVFSAPPYGCIPIERTIAGGVNRRCIDKYNKVAQMFNGMLKQEIQFLASSLPETRVVLADFYNPLISIIENPQQYGLEVTDKGCCGTGKIEMSFTCNKLSKICRNDSKFLFWDSLHPTEKGCNIYINLILPDLMKSLFRY</sequence>
<proteinExistence type="predicted"/>
<protein>
    <submittedName>
        <fullName evidence="1">Uncharacterized protein</fullName>
    </submittedName>
</protein>
<organism evidence="1 2">
    <name type="scientific">Smallanthus sonchifolius</name>
    <dbReference type="NCBI Taxonomy" id="185202"/>
    <lineage>
        <taxon>Eukaryota</taxon>
        <taxon>Viridiplantae</taxon>
        <taxon>Streptophyta</taxon>
        <taxon>Embryophyta</taxon>
        <taxon>Tracheophyta</taxon>
        <taxon>Spermatophyta</taxon>
        <taxon>Magnoliopsida</taxon>
        <taxon>eudicotyledons</taxon>
        <taxon>Gunneridae</taxon>
        <taxon>Pentapetalae</taxon>
        <taxon>asterids</taxon>
        <taxon>campanulids</taxon>
        <taxon>Asterales</taxon>
        <taxon>Asteraceae</taxon>
        <taxon>Asteroideae</taxon>
        <taxon>Heliantheae alliance</taxon>
        <taxon>Millerieae</taxon>
        <taxon>Smallanthus</taxon>
    </lineage>
</organism>
<evidence type="ECO:0000313" key="1">
    <source>
        <dbReference type="EMBL" id="KAI3776499.1"/>
    </source>
</evidence>
<comment type="caution">
    <text evidence="1">The sequence shown here is derived from an EMBL/GenBank/DDBJ whole genome shotgun (WGS) entry which is preliminary data.</text>
</comment>
<gene>
    <name evidence="1" type="ORF">L1987_46284</name>
</gene>
<accession>A0ACB9FYR2</accession>